<dbReference type="OrthoDB" id="432292at2759"/>
<accession>A0A507C6A4</accession>
<proteinExistence type="inferred from homology"/>
<evidence type="ECO:0000256" key="6">
    <source>
        <dbReference type="ARBA" id="ARBA00022729"/>
    </source>
</evidence>
<feature type="transmembrane region" description="Helical" evidence="12">
    <location>
        <begin position="208"/>
        <end position="231"/>
    </location>
</feature>
<evidence type="ECO:0000256" key="9">
    <source>
        <dbReference type="ARBA" id="ARBA00023136"/>
    </source>
</evidence>
<dbReference type="STRING" id="1806994.A0A507C6A4"/>
<feature type="domain" description="Ribophorin II C-terminal" evidence="15">
    <location>
        <begin position="198"/>
        <end position="298"/>
    </location>
</feature>
<evidence type="ECO:0000256" key="12">
    <source>
        <dbReference type="SAM" id="Phobius"/>
    </source>
</evidence>
<feature type="domain" description="Ribophorin II third" evidence="14">
    <location>
        <begin position="44"/>
        <end position="169"/>
    </location>
</feature>
<dbReference type="PANTHER" id="PTHR12640">
    <property type="entry name" value="RIBOPHORIN II"/>
    <property type="match status" value="1"/>
</dbReference>
<feature type="transmembrane region" description="Helical" evidence="12">
    <location>
        <begin position="243"/>
        <end position="265"/>
    </location>
</feature>
<dbReference type="AlphaFoldDB" id="A0A507C6A4"/>
<organism evidence="16 17">
    <name type="scientific">Synchytrium microbalum</name>
    <dbReference type="NCBI Taxonomy" id="1806994"/>
    <lineage>
        <taxon>Eukaryota</taxon>
        <taxon>Fungi</taxon>
        <taxon>Fungi incertae sedis</taxon>
        <taxon>Chytridiomycota</taxon>
        <taxon>Chytridiomycota incertae sedis</taxon>
        <taxon>Chytridiomycetes</taxon>
        <taxon>Synchytriales</taxon>
        <taxon>Synchytriaceae</taxon>
        <taxon>Synchytrium</taxon>
    </lineage>
</organism>
<evidence type="ECO:0000256" key="2">
    <source>
        <dbReference type="ARBA" id="ARBA00004477"/>
    </source>
</evidence>
<dbReference type="GO" id="GO:0006487">
    <property type="term" value="P:protein N-linked glycosylation"/>
    <property type="evidence" value="ECO:0007669"/>
    <property type="project" value="TreeGrafter"/>
</dbReference>
<evidence type="ECO:0000259" key="15">
    <source>
        <dbReference type="Pfam" id="PF25147"/>
    </source>
</evidence>
<evidence type="ECO:0000256" key="4">
    <source>
        <dbReference type="ARBA" id="ARBA00009038"/>
    </source>
</evidence>
<evidence type="ECO:0000313" key="16">
    <source>
        <dbReference type="EMBL" id="TPX33594.1"/>
    </source>
</evidence>
<evidence type="ECO:0000256" key="3">
    <source>
        <dbReference type="ARBA" id="ARBA00004922"/>
    </source>
</evidence>
<dbReference type="Pfam" id="PF25147">
    <property type="entry name" value="Ribophorin_II_C"/>
    <property type="match status" value="1"/>
</dbReference>
<keyword evidence="8 12" id="KW-1133">Transmembrane helix</keyword>
<feature type="chain" id="PRO_5044345513" description="Ribophorin II" evidence="13">
    <location>
        <begin position="25"/>
        <end position="304"/>
    </location>
</feature>
<dbReference type="InterPro" id="IPR056790">
    <property type="entry name" value="Ribophorin_II_C"/>
</dbReference>
<dbReference type="Pfam" id="PF23860">
    <property type="entry name" value="Ribophorin_II_3rd"/>
    <property type="match status" value="1"/>
</dbReference>
<evidence type="ECO:0000256" key="1">
    <source>
        <dbReference type="ARBA" id="ARBA00002791"/>
    </source>
</evidence>
<dbReference type="GeneID" id="42004749"/>
<dbReference type="PANTHER" id="PTHR12640:SF0">
    <property type="entry name" value="DOLICHYL-DIPHOSPHOOLIGOSACCHARIDE--PROTEIN GLYCOSYLTRANSFERASE SUBUNIT 2"/>
    <property type="match status" value="1"/>
</dbReference>
<dbReference type="UniPathway" id="UPA00378"/>
<sequence length="304" mass="33331">MHWRISILLALAISLVGNLPAVHASKTLQLADIVFTINKGGDNQKITENLKYPAKLPSTLPTIKNTDTVKLSFTASFSDGSALPGLHQAVLSLQSTDPVSRVATQIATKLDVAYACDKGRGASYSVSTDFGTQDTIDAFLAHSGSYDAILYIAHSESSTPLAYPMGSIRINFPINAQVSIKPSMPESFRPEKEIHHIFRLPDKQAPKWLSGLFTILVVVPWVFLLAAWGILGANISNAFEPSTIVPAIAFFASLGGWVYLMYMYWLKLNMFQFLYYGGLLGLATFVVGRRALVDRAQLRLKKGY</sequence>
<dbReference type="Proteomes" id="UP000319731">
    <property type="component" value="Unassembled WGS sequence"/>
</dbReference>
<evidence type="ECO:0000256" key="8">
    <source>
        <dbReference type="ARBA" id="ARBA00022989"/>
    </source>
</evidence>
<comment type="pathway">
    <text evidence="3">Protein modification; protein glycosylation.</text>
</comment>
<dbReference type="RefSeq" id="XP_031024536.1">
    <property type="nucleotide sequence ID" value="XM_031169452.1"/>
</dbReference>
<evidence type="ECO:0000256" key="5">
    <source>
        <dbReference type="ARBA" id="ARBA00022692"/>
    </source>
</evidence>
<dbReference type="InterPro" id="IPR055374">
    <property type="entry name" value="Ribophorin_II_3rd"/>
</dbReference>
<comment type="similarity">
    <text evidence="4">Belongs to the SWP1 family.</text>
</comment>
<dbReference type="InterPro" id="IPR008814">
    <property type="entry name" value="Swp1"/>
</dbReference>
<evidence type="ECO:0000256" key="10">
    <source>
        <dbReference type="ARBA" id="ARBA00030078"/>
    </source>
</evidence>
<keyword evidence="16" id="KW-0808">Transferase</keyword>
<dbReference type="GO" id="GO:0016740">
    <property type="term" value="F:transferase activity"/>
    <property type="evidence" value="ECO:0007669"/>
    <property type="project" value="UniProtKB-KW"/>
</dbReference>
<comment type="function">
    <text evidence="1">Subunit of the oligosaccharyl transferase (OST) complex that catalyzes the initial transfer of a defined glycan (Glc(3)Man(9)GlcNAc(2) in eukaryotes) from the lipid carrier dolichol-pyrophosphate to an asparagine residue within an Asn-X-Ser/Thr consensus motif in nascent polypeptide chains, the first step in protein N-glycosylation. N-glycosylation occurs cotranslationally and the complex associates with the Sec61 complex at the channel-forming translocon complex that mediates protein translocation across the endoplasmic reticulum (ER). All subunits are required for a maximal enzyme activity.</text>
</comment>
<evidence type="ECO:0000313" key="17">
    <source>
        <dbReference type="Proteomes" id="UP000319731"/>
    </source>
</evidence>
<feature type="transmembrane region" description="Helical" evidence="12">
    <location>
        <begin position="271"/>
        <end position="292"/>
    </location>
</feature>
<keyword evidence="17" id="KW-1185">Reference proteome</keyword>
<protein>
    <recommendedName>
        <fullName evidence="11">Ribophorin II</fullName>
    </recommendedName>
    <alternativeName>
        <fullName evidence="10">Ribophorin-2</fullName>
    </alternativeName>
</protein>
<gene>
    <name evidence="16" type="primary">STT3</name>
    <name evidence="16" type="ORF">SmJEL517_g03524</name>
</gene>
<keyword evidence="9 12" id="KW-0472">Membrane</keyword>
<dbReference type="GO" id="GO:0008250">
    <property type="term" value="C:oligosaccharyltransferase complex"/>
    <property type="evidence" value="ECO:0007669"/>
    <property type="project" value="InterPro"/>
</dbReference>
<comment type="subcellular location">
    <subcellularLocation>
        <location evidence="2">Endoplasmic reticulum membrane</location>
        <topology evidence="2">Multi-pass membrane protein</topology>
    </subcellularLocation>
</comment>
<feature type="signal peptide" evidence="13">
    <location>
        <begin position="1"/>
        <end position="24"/>
    </location>
</feature>
<evidence type="ECO:0000259" key="14">
    <source>
        <dbReference type="Pfam" id="PF23860"/>
    </source>
</evidence>
<keyword evidence="6 13" id="KW-0732">Signal</keyword>
<name>A0A507C6A4_9FUNG</name>
<evidence type="ECO:0000256" key="11">
    <source>
        <dbReference type="ARBA" id="ARBA00032139"/>
    </source>
</evidence>
<comment type="caution">
    <text evidence="16">The sequence shown here is derived from an EMBL/GenBank/DDBJ whole genome shotgun (WGS) entry which is preliminary data.</text>
</comment>
<evidence type="ECO:0000256" key="7">
    <source>
        <dbReference type="ARBA" id="ARBA00022824"/>
    </source>
</evidence>
<keyword evidence="5 12" id="KW-0812">Transmembrane</keyword>
<reference evidence="16 17" key="1">
    <citation type="journal article" date="2019" name="Sci. Rep.">
        <title>Comparative genomics of chytrid fungi reveal insights into the obligate biotrophic and pathogenic lifestyle of Synchytrium endobioticum.</title>
        <authorList>
            <person name="van de Vossenberg B.T.L.H."/>
            <person name="Warris S."/>
            <person name="Nguyen H.D.T."/>
            <person name="van Gent-Pelzer M.P.E."/>
            <person name="Joly D.L."/>
            <person name="van de Geest H.C."/>
            <person name="Bonants P.J.M."/>
            <person name="Smith D.S."/>
            <person name="Levesque C.A."/>
            <person name="van der Lee T.A.J."/>
        </authorList>
    </citation>
    <scope>NUCLEOTIDE SEQUENCE [LARGE SCALE GENOMIC DNA]</scope>
    <source>
        <strain evidence="16 17">JEL517</strain>
    </source>
</reference>
<dbReference type="EMBL" id="QEAO01000019">
    <property type="protein sequence ID" value="TPX33594.1"/>
    <property type="molecule type" value="Genomic_DNA"/>
</dbReference>
<evidence type="ECO:0000256" key="13">
    <source>
        <dbReference type="SAM" id="SignalP"/>
    </source>
</evidence>
<keyword evidence="7" id="KW-0256">Endoplasmic reticulum</keyword>